<dbReference type="Proteomes" id="UP000309340">
    <property type="component" value="Unassembled WGS sequence"/>
</dbReference>
<organism evidence="2 3">
    <name type="scientific">Friedmanniomyces simplex</name>
    <dbReference type="NCBI Taxonomy" id="329884"/>
    <lineage>
        <taxon>Eukaryota</taxon>
        <taxon>Fungi</taxon>
        <taxon>Dikarya</taxon>
        <taxon>Ascomycota</taxon>
        <taxon>Pezizomycotina</taxon>
        <taxon>Dothideomycetes</taxon>
        <taxon>Dothideomycetidae</taxon>
        <taxon>Mycosphaerellales</taxon>
        <taxon>Teratosphaeriaceae</taxon>
        <taxon>Friedmanniomyces</taxon>
    </lineage>
</organism>
<evidence type="ECO:0000259" key="1">
    <source>
        <dbReference type="Pfam" id="PF12937"/>
    </source>
</evidence>
<dbReference type="Pfam" id="PF12937">
    <property type="entry name" value="F-box-like"/>
    <property type="match status" value="1"/>
</dbReference>
<name>A0A4U0Y222_9PEZI</name>
<keyword evidence="3" id="KW-1185">Reference proteome</keyword>
<gene>
    <name evidence="2" type="ORF">B0A55_00587</name>
</gene>
<dbReference type="AlphaFoldDB" id="A0A4U0Y222"/>
<reference evidence="2 3" key="1">
    <citation type="submission" date="2017-03" db="EMBL/GenBank/DDBJ databases">
        <title>Genomes of endolithic fungi from Antarctica.</title>
        <authorList>
            <person name="Coleine C."/>
            <person name="Masonjones S."/>
            <person name="Stajich J.E."/>
        </authorList>
    </citation>
    <scope>NUCLEOTIDE SEQUENCE [LARGE SCALE GENOMIC DNA]</scope>
    <source>
        <strain evidence="2 3">CCFEE 5184</strain>
    </source>
</reference>
<evidence type="ECO:0000313" key="2">
    <source>
        <dbReference type="EMBL" id="TKA83467.1"/>
    </source>
</evidence>
<dbReference type="InterPro" id="IPR001810">
    <property type="entry name" value="F-box_dom"/>
</dbReference>
<dbReference type="SUPFAM" id="SSF81383">
    <property type="entry name" value="F-box domain"/>
    <property type="match status" value="1"/>
</dbReference>
<dbReference type="EMBL" id="NAJQ01000008">
    <property type="protein sequence ID" value="TKA83467.1"/>
    <property type="molecule type" value="Genomic_DNA"/>
</dbReference>
<protein>
    <recommendedName>
        <fullName evidence="1">F-box domain-containing protein</fullName>
    </recommendedName>
</protein>
<comment type="caution">
    <text evidence="2">The sequence shown here is derived from an EMBL/GenBank/DDBJ whole genome shotgun (WGS) entry which is preliminary data.</text>
</comment>
<feature type="domain" description="F-box" evidence="1">
    <location>
        <begin position="11"/>
        <end position="47"/>
    </location>
</feature>
<sequence length="146" mass="15888">MATSDAKPILTTLPVELELNIASHLPQVEDLIQLKRTCTTLRDVVNEHAPPRWVSPPTEDGEGETDVLTKEDRVAMGLPVLKGKGGKGLRYALRQGGELERLRAAADGDVQGEGEGGKDVGADLMMKAKMLELVEILEGRLYYRPA</sequence>
<proteinExistence type="predicted"/>
<dbReference type="InterPro" id="IPR036047">
    <property type="entry name" value="F-box-like_dom_sf"/>
</dbReference>
<accession>A0A4U0Y222</accession>
<evidence type="ECO:0000313" key="3">
    <source>
        <dbReference type="Proteomes" id="UP000309340"/>
    </source>
</evidence>